<proteinExistence type="predicted"/>
<evidence type="ECO:0008006" key="3">
    <source>
        <dbReference type="Google" id="ProtNLM"/>
    </source>
</evidence>
<evidence type="ECO:0000313" key="1">
    <source>
        <dbReference type="EMBL" id="PIZ61999.1"/>
    </source>
</evidence>
<comment type="caution">
    <text evidence="1">The sequence shown here is derived from an EMBL/GenBank/DDBJ whole genome shotgun (WGS) entry which is preliminary data.</text>
</comment>
<gene>
    <name evidence="1" type="ORF">COY16_05445</name>
</gene>
<dbReference type="Proteomes" id="UP000228503">
    <property type="component" value="Unassembled WGS sequence"/>
</dbReference>
<sequence length="209" mass="24012">MTTSKLKLFAFILILLIVGIAWISLSQKQYSTDTRAYADVPDSSTPIPSLTVPQEIVTEVMDSPDGAQSLSMERQENGNDFKYSFHILDEGLREFLYTKELSSSRNMTIPYNTWSPDNKYFFLKESGLVQDEYYVFHATGENFPNLSQYINVQELFNEKIDGYEITEVTGWADPVLLIVNTQEEDGDSKVSFWLDVRSQSFIKLGTYFR</sequence>
<name>A0A2M7TW04_9BACT</name>
<accession>A0A2M7TW04</accession>
<reference evidence="2" key="1">
    <citation type="submission" date="2017-09" db="EMBL/GenBank/DDBJ databases">
        <title>Depth-based differentiation of microbial function through sediment-hosted aquifers and enrichment of novel symbionts in the deep terrestrial subsurface.</title>
        <authorList>
            <person name="Probst A.J."/>
            <person name="Ladd B."/>
            <person name="Jarett J.K."/>
            <person name="Geller-Mcgrath D.E."/>
            <person name="Sieber C.M.K."/>
            <person name="Emerson J.B."/>
            <person name="Anantharaman K."/>
            <person name="Thomas B.C."/>
            <person name="Malmstrom R."/>
            <person name="Stieglmeier M."/>
            <person name="Klingl A."/>
            <person name="Woyke T."/>
            <person name="Ryan C.M."/>
            <person name="Banfield J.F."/>
        </authorList>
    </citation>
    <scope>NUCLEOTIDE SEQUENCE [LARGE SCALE GENOMIC DNA]</scope>
</reference>
<evidence type="ECO:0000313" key="2">
    <source>
        <dbReference type="Proteomes" id="UP000228503"/>
    </source>
</evidence>
<organism evidence="1 2">
    <name type="scientific">Candidatus Roizmanbacteria bacterium CG_4_10_14_0_2_um_filter_39_13</name>
    <dbReference type="NCBI Taxonomy" id="1974825"/>
    <lineage>
        <taxon>Bacteria</taxon>
        <taxon>Candidatus Roizmaniibacteriota</taxon>
    </lineage>
</organism>
<dbReference type="AlphaFoldDB" id="A0A2M7TW04"/>
<protein>
    <recommendedName>
        <fullName evidence="3">Dipeptidylpeptidase IV N-terminal domain-containing protein</fullName>
    </recommendedName>
</protein>
<dbReference type="EMBL" id="PFOB01000068">
    <property type="protein sequence ID" value="PIZ61999.1"/>
    <property type="molecule type" value="Genomic_DNA"/>
</dbReference>